<dbReference type="Gene3D" id="2.30.24.10">
    <property type="entry name" value="CAT RNA-binding domain"/>
    <property type="match status" value="1"/>
</dbReference>
<dbReference type="GO" id="GO:0006355">
    <property type="term" value="P:regulation of DNA-templated transcription"/>
    <property type="evidence" value="ECO:0007669"/>
    <property type="project" value="InterPro"/>
</dbReference>
<dbReference type="PANTHER" id="PTHR30185:SF16">
    <property type="entry name" value="PROTEIN GLCT"/>
    <property type="match status" value="1"/>
</dbReference>
<dbReference type="Gene3D" id="1.10.1790.10">
    <property type="entry name" value="PRD domain"/>
    <property type="match status" value="1"/>
</dbReference>
<keyword evidence="4" id="KW-1185">Reference proteome</keyword>
<dbReference type="PROSITE" id="PS51372">
    <property type="entry name" value="PRD_2"/>
    <property type="match status" value="2"/>
</dbReference>
<protein>
    <submittedName>
        <fullName evidence="3">Transcription antiterminator BglG</fullName>
    </submittedName>
</protein>
<proteinExistence type="predicted"/>
<dbReference type="InterPro" id="IPR004341">
    <property type="entry name" value="CAT_RNA-bd_dom"/>
</dbReference>
<organism evidence="3 4">
    <name type="scientific">Clostridium neonatale</name>
    <dbReference type="NCBI Taxonomy" id="137838"/>
    <lineage>
        <taxon>Bacteria</taxon>
        <taxon>Bacillati</taxon>
        <taxon>Bacillota</taxon>
        <taxon>Clostridia</taxon>
        <taxon>Eubacteriales</taxon>
        <taxon>Clostridiaceae</taxon>
        <taxon>Clostridium</taxon>
    </lineage>
</organism>
<dbReference type="SUPFAM" id="SSF50151">
    <property type="entry name" value="SacY-like RNA-binding domain"/>
    <property type="match status" value="1"/>
</dbReference>
<evidence type="ECO:0000259" key="2">
    <source>
        <dbReference type="PROSITE" id="PS51372"/>
    </source>
</evidence>
<dbReference type="GO" id="GO:0003723">
    <property type="term" value="F:RNA binding"/>
    <property type="evidence" value="ECO:0007669"/>
    <property type="project" value="InterPro"/>
</dbReference>
<dbReference type="STRING" id="137838.GCA_001458595_00022"/>
<dbReference type="Pfam" id="PF03123">
    <property type="entry name" value="CAT_RBD"/>
    <property type="match status" value="1"/>
</dbReference>
<dbReference type="Pfam" id="PF00874">
    <property type="entry name" value="PRD"/>
    <property type="match status" value="2"/>
</dbReference>
<evidence type="ECO:0000256" key="1">
    <source>
        <dbReference type="ARBA" id="ARBA00022737"/>
    </source>
</evidence>
<sequence length="285" mass="32756">MSVILSKDELVVKVFNNNIVLVNSENKEKILFAKGIGFGKKKGSIIPSGTEIAKVFSIEDQENINNFKYITRNIDSDFLGVCEEGIYEISNQLNCELNERIHIGLIDHLFVAVERLKNDKEVENPFLVETQTLYPKEYELAEMISNMVGEHCHIKFPEGEIGFITLHIHSAINDGKVSNTVKNTYLSNVIVEHVENELNIKINRKSLDYARFCTHIKFAIQRIMENTTVNNELAKVIKDTYKESYKISENICKVIEEELKLKVSEDEIAFLTIHIERFRISSKNK</sequence>
<dbReference type="AlphaFoldDB" id="A0A2A7MB85"/>
<dbReference type="InterPro" id="IPR050661">
    <property type="entry name" value="BglG_antiterminators"/>
</dbReference>
<name>A0A2A7MB85_9CLOT</name>
<dbReference type="InterPro" id="IPR036650">
    <property type="entry name" value="CAT_RNA-bd_dom_sf"/>
</dbReference>
<reference evidence="3 4" key="1">
    <citation type="submission" date="2017-10" db="EMBL/GenBank/DDBJ databases">
        <title>Effective Description of Clostridium neonatale sp. nov. linked to necrotizing enterocolitis in neonates and a clarification of species assignable to the genus Clostridium (Prazmowski 1880) emend. Lawson and Rainey 2016.</title>
        <authorList>
            <person name="Bernard K."/>
            <person name="Burdz T."/>
            <person name="Wiebe D."/>
            <person name="Balcewich B."/>
            <person name="Alfa M."/>
            <person name="Bernier A.-M."/>
        </authorList>
    </citation>
    <scope>NUCLEOTIDE SEQUENCE [LARGE SCALE GENOMIC DNA]</scope>
    <source>
        <strain evidence="3 4">LCDC99A005</strain>
    </source>
</reference>
<feature type="domain" description="PRD" evidence="2">
    <location>
        <begin position="178"/>
        <end position="285"/>
    </location>
</feature>
<dbReference type="InterPro" id="IPR011608">
    <property type="entry name" value="PRD"/>
</dbReference>
<evidence type="ECO:0000313" key="3">
    <source>
        <dbReference type="EMBL" id="PEG28916.1"/>
    </source>
</evidence>
<dbReference type="InterPro" id="IPR036634">
    <property type="entry name" value="PRD_sf"/>
</dbReference>
<dbReference type="Gene3D" id="1.20.58.1950">
    <property type="match status" value="1"/>
</dbReference>
<keyword evidence="1" id="KW-0677">Repeat</keyword>
<comment type="caution">
    <text evidence="3">The sequence shown here is derived from an EMBL/GenBank/DDBJ whole genome shotgun (WGS) entry which is preliminary data.</text>
</comment>
<accession>A0A2A7MB85</accession>
<dbReference type="RefSeq" id="WP_058293050.1">
    <property type="nucleotide sequence ID" value="NZ_CAMRXG010000028.1"/>
</dbReference>
<dbReference type="SUPFAM" id="SSF63520">
    <property type="entry name" value="PTS-regulatory domain, PRD"/>
    <property type="match status" value="2"/>
</dbReference>
<feature type="domain" description="PRD" evidence="2">
    <location>
        <begin position="73"/>
        <end position="177"/>
    </location>
</feature>
<dbReference type="OrthoDB" id="9813552at2"/>
<dbReference type="SMART" id="SM01061">
    <property type="entry name" value="CAT_RBD"/>
    <property type="match status" value="1"/>
</dbReference>
<gene>
    <name evidence="3" type="ORF">CQ394_20885</name>
</gene>
<dbReference type="Gene3D" id="1.20.890.100">
    <property type="match status" value="1"/>
</dbReference>
<dbReference type="EMBL" id="PDCJ01000007">
    <property type="protein sequence ID" value="PEG28916.1"/>
    <property type="molecule type" value="Genomic_DNA"/>
</dbReference>
<dbReference type="NCBIfam" id="NF047357">
    <property type="entry name" value="antiterm_GlcT"/>
    <property type="match status" value="1"/>
</dbReference>
<dbReference type="PANTHER" id="PTHR30185">
    <property type="entry name" value="CRYPTIC BETA-GLUCOSIDE BGL OPERON ANTITERMINATOR"/>
    <property type="match status" value="1"/>
</dbReference>
<dbReference type="Proteomes" id="UP000220840">
    <property type="component" value="Unassembled WGS sequence"/>
</dbReference>
<evidence type="ECO:0000313" key="4">
    <source>
        <dbReference type="Proteomes" id="UP000220840"/>
    </source>
</evidence>